<organism evidence="3 4">
    <name type="scientific">Stichopus japonicus</name>
    <name type="common">Sea cucumber</name>
    <dbReference type="NCBI Taxonomy" id="307972"/>
    <lineage>
        <taxon>Eukaryota</taxon>
        <taxon>Metazoa</taxon>
        <taxon>Echinodermata</taxon>
        <taxon>Eleutherozoa</taxon>
        <taxon>Echinozoa</taxon>
        <taxon>Holothuroidea</taxon>
        <taxon>Aspidochirotacea</taxon>
        <taxon>Aspidochirotida</taxon>
        <taxon>Stichopodidae</taxon>
        <taxon>Apostichopus</taxon>
    </lineage>
</organism>
<dbReference type="GO" id="GO:0016020">
    <property type="term" value="C:membrane"/>
    <property type="evidence" value="ECO:0007669"/>
    <property type="project" value="InterPro"/>
</dbReference>
<sequence>MVEVKGHWGHQRLHMPLLQGKKPYLKKMLLQTYHRNQVWQMWTWYGNDCTRCVVYLVNIFLVLVDLLSYLRSLKQYTGTNLLLTLHADYGRLLVDVADNLTLDSTLKLATLFVLPPAEIDMLRRVSQYETPGITLIKFLQTRNIINMYDVTNLQKGLVYIQRNQTNKYILAPYQAKIDLFQFEENQSPQLLDWPAENDTFVPDDKSTPAQGPEEREEYHDRSKECVMERSEREELPKQRKDSKILEMRQNHSYIEHRIKCEGGTISIMGVHLTIPEDALSCEDVISVKVIYVPDIHLPGSARRGRMTPLIKLEPEGLALNKPAQLIIPHSAIIPEPDRHDVIIFTGLKDEETLQEGEITWTEEKSVDSKLDPEKISLDINILSYVFVNLVSQETEQKHIFRIVPFIDGTLDTKDDVLITVCFCKDSDEDYKVRIISCYYGDICSNLR</sequence>
<comment type="caution">
    <text evidence="3">The sequence shown here is derived from an EMBL/GenBank/DDBJ whole genome shotgun (WGS) entry which is preliminary data.</text>
</comment>
<feature type="region of interest" description="Disordered" evidence="1">
    <location>
        <begin position="193"/>
        <end position="241"/>
    </location>
</feature>
<protein>
    <recommendedName>
        <fullName evidence="2">ZU5 domain-containing protein</fullName>
    </recommendedName>
</protein>
<dbReference type="InterPro" id="IPR000906">
    <property type="entry name" value="ZU5_dom"/>
</dbReference>
<keyword evidence="4" id="KW-1185">Reference proteome</keyword>
<dbReference type="PANTHER" id="PTHR12582">
    <property type="entry name" value="NETRIN RECEPTOR UNC5"/>
    <property type="match status" value="1"/>
</dbReference>
<evidence type="ECO:0000256" key="1">
    <source>
        <dbReference type="SAM" id="MobiDB-lite"/>
    </source>
</evidence>
<evidence type="ECO:0000313" key="3">
    <source>
        <dbReference type="EMBL" id="PIK55104.1"/>
    </source>
</evidence>
<feature type="compositionally biased region" description="Basic and acidic residues" evidence="1">
    <location>
        <begin position="202"/>
        <end position="241"/>
    </location>
</feature>
<dbReference type="GO" id="GO:0005042">
    <property type="term" value="F:netrin receptor activity"/>
    <property type="evidence" value="ECO:0007669"/>
    <property type="project" value="InterPro"/>
</dbReference>
<dbReference type="InterPro" id="IPR037936">
    <property type="entry name" value="UNC5A-D"/>
</dbReference>
<name>A0A2G8L4B5_STIJA</name>
<gene>
    <name evidence="3" type="ORF">BSL78_07999</name>
</gene>
<dbReference type="Pfam" id="PF00791">
    <property type="entry name" value="ZU5"/>
    <property type="match status" value="1"/>
</dbReference>
<dbReference type="PANTHER" id="PTHR12582:SF47">
    <property type="entry name" value="NETRIN RECEPTOR UNC-5"/>
    <property type="match status" value="1"/>
</dbReference>
<dbReference type="EMBL" id="MRZV01000225">
    <property type="protein sequence ID" value="PIK55104.1"/>
    <property type="molecule type" value="Genomic_DNA"/>
</dbReference>
<accession>A0A2G8L4B5</accession>
<dbReference type="PROSITE" id="PS51145">
    <property type="entry name" value="ZU5"/>
    <property type="match status" value="1"/>
</dbReference>
<dbReference type="Gene3D" id="2.60.220.30">
    <property type="match status" value="1"/>
</dbReference>
<dbReference type="Proteomes" id="UP000230750">
    <property type="component" value="Unassembled WGS sequence"/>
</dbReference>
<reference evidence="3 4" key="1">
    <citation type="journal article" date="2017" name="PLoS Biol.">
        <title>The sea cucumber genome provides insights into morphological evolution and visceral regeneration.</title>
        <authorList>
            <person name="Zhang X."/>
            <person name="Sun L."/>
            <person name="Yuan J."/>
            <person name="Sun Y."/>
            <person name="Gao Y."/>
            <person name="Zhang L."/>
            <person name="Li S."/>
            <person name="Dai H."/>
            <person name="Hamel J.F."/>
            <person name="Liu C."/>
            <person name="Yu Y."/>
            <person name="Liu S."/>
            <person name="Lin W."/>
            <person name="Guo K."/>
            <person name="Jin S."/>
            <person name="Xu P."/>
            <person name="Storey K.B."/>
            <person name="Huan P."/>
            <person name="Zhang T."/>
            <person name="Zhou Y."/>
            <person name="Zhang J."/>
            <person name="Lin C."/>
            <person name="Li X."/>
            <person name="Xing L."/>
            <person name="Huo D."/>
            <person name="Sun M."/>
            <person name="Wang L."/>
            <person name="Mercier A."/>
            <person name="Li F."/>
            <person name="Yang H."/>
            <person name="Xiang J."/>
        </authorList>
    </citation>
    <scope>NUCLEOTIDE SEQUENCE [LARGE SCALE GENOMIC DNA]</scope>
    <source>
        <strain evidence="3">Shaxun</strain>
        <tissue evidence="3">Muscle</tissue>
    </source>
</reference>
<evidence type="ECO:0000313" key="4">
    <source>
        <dbReference type="Proteomes" id="UP000230750"/>
    </source>
</evidence>
<proteinExistence type="predicted"/>
<evidence type="ECO:0000259" key="2">
    <source>
        <dbReference type="PROSITE" id="PS51145"/>
    </source>
</evidence>
<feature type="domain" description="ZU5" evidence="2">
    <location>
        <begin position="252"/>
        <end position="391"/>
    </location>
</feature>
<dbReference type="AlphaFoldDB" id="A0A2G8L4B5"/>